<evidence type="ECO:0000313" key="2">
    <source>
        <dbReference type="Proteomes" id="UP001529510"/>
    </source>
</evidence>
<evidence type="ECO:0000313" key="1">
    <source>
        <dbReference type="EMBL" id="KAL0188371.1"/>
    </source>
</evidence>
<gene>
    <name evidence="1" type="ORF">M9458_015470</name>
</gene>
<accession>A0ABD0QT03</accession>
<dbReference type="EMBL" id="JAMKFB020000007">
    <property type="protein sequence ID" value="KAL0188371.1"/>
    <property type="molecule type" value="Genomic_DNA"/>
</dbReference>
<proteinExistence type="predicted"/>
<reference evidence="1 2" key="1">
    <citation type="submission" date="2024-05" db="EMBL/GenBank/DDBJ databases">
        <title>Genome sequencing and assembly of Indian major carp, Cirrhinus mrigala (Hamilton, 1822).</title>
        <authorList>
            <person name="Mohindra V."/>
            <person name="Chowdhury L.M."/>
            <person name="Lal K."/>
            <person name="Jena J.K."/>
        </authorList>
    </citation>
    <scope>NUCLEOTIDE SEQUENCE [LARGE SCALE GENOMIC DNA]</scope>
    <source>
        <strain evidence="1">CM1030</strain>
        <tissue evidence="1">Blood</tissue>
    </source>
</reference>
<dbReference type="AlphaFoldDB" id="A0ABD0QT03"/>
<protein>
    <submittedName>
        <fullName evidence="1">Uncharacterized protein</fullName>
    </submittedName>
</protein>
<sequence length="55" mass="6237">MYDMMKVLADCALRRSFTAPGERNCAVAYLARIFTMRTCEKKKKPPPSLTLRALA</sequence>
<feature type="non-terminal residue" evidence="1">
    <location>
        <position position="55"/>
    </location>
</feature>
<name>A0ABD0QT03_CIRMR</name>
<comment type="caution">
    <text evidence="1">The sequence shown here is derived from an EMBL/GenBank/DDBJ whole genome shotgun (WGS) entry which is preliminary data.</text>
</comment>
<dbReference type="Proteomes" id="UP001529510">
    <property type="component" value="Unassembled WGS sequence"/>
</dbReference>
<keyword evidence="2" id="KW-1185">Reference proteome</keyword>
<organism evidence="1 2">
    <name type="scientific">Cirrhinus mrigala</name>
    <name type="common">Mrigala</name>
    <dbReference type="NCBI Taxonomy" id="683832"/>
    <lineage>
        <taxon>Eukaryota</taxon>
        <taxon>Metazoa</taxon>
        <taxon>Chordata</taxon>
        <taxon>Craniata</taxon>
        <taxon>Vertebrata</taxon>
        <taxon>Euteleostomi</taxon>
        <taxon>Actinopterygii</taxon>
        <taxon>Neopterygii</taxon>
        <taxon>Teleostei</taxon>
        <taxon>Ostariophysi</taxon>
        <taxon>Cypriniformes</taxon>
        <taxon>Cyprinidae</taxon>
        <taxon>Labeoninae</taxon>
        <taxon>Labeonini</taxon>
        <taxon>Cirrhinus</taxon>
    </lineage>
</organism>